<evidence type="ECO:0000259" key="1">
    <source>
        <dbReference type="Pfam" id="PF20231"/>
    </source>
</evidence>
<comment type="caution">
    <text evidence="2">The sequence shown here is derived from an EMBL/GenBank/DDBJ whole genome shotgun (WGS) entry which is preliminary data.</text>
</comment>
<reference evidence="2" key="2">
    <citation type="journal article" date="2023" name="Science">
        <title>Genomic signatures of disease resistance in endangered staghorn corals.</title>
        <authorList>
            <person name="Vollmer S.V."/>
            <person name="Selwyn J.D."/>
            <person name="Despard B.A."/>
            <person name="Roesel C.L."/>
        </authorList>
    </citation>
    <scope>NUCLEOTIDE SEQUENCE</scope>
    <source>
        <strain evidence="2">K2</strain>
    </source>
</reference>
<sequence length="367" mass="41559">MTIPSNQIPLGCLPKNESLNEDMVDILEHLHSNYVPMSEVNGAKTPADFVSFGGDQLTEERSRNIQKARADGRSVDEKLDGVWCKNEDWHGIRIAYQLVVAILRKPNSVMDWGTMASNAIVAGNANALKDPLDHYDSVKEFFAIELDAFIIAATLNHFGMEGTESIPTKNMMPENLKNSSKEAQRKWLHSEVRTMVEKFVMPGVSHLPNLLAAYNPRPDLPCRGQGCTRVFKYGKCRVKHEKKEHGLTVVDEDAAYESEVDNKRMEDYVYNYGCLHLSIGLLLRSANDSVKEGDGERLLRVWNFLTVFYWANNHNKYALAALRLKASQLGLLTPREAHRLKWNRFASRKGVEGKCISRDLLVEQQLN</sequence>
<dbReference type="AlphaFoldDB" id="A0AAD9QI72"/>
<dbReference type="InterPro" id="IPR046496">
    <property type="entry name" value="DUF6589"/>
</dbReference>
<gene>
    <name evidence="2" type="ORF">P5673_015100</name>
</gene>
<name>A0AAD9QI72_ACRCE</name>
<organism evidence="2 3">
    <name type="scientific">Acropora cervicornis</name>
    <name type="common">Staghorn coral</name>
    <dbReference type="NCBI Taxonomy" id="6130"/>
    <lineage>
        <taxon>Eukaryota</taxon>
        <taxon>Metazoa</taxon>
        <taxon>Cnidaria</taxon>
        <taxon>Anthozoa</taxon>
        <taxon>Hexacorallia</taxon>
        <taxon>Scleractinia</taxon>
        <taxon>Astrocoeniina</taxon>
        <taxon>Acroporidae</taxon>
        <taxon>Acropora</taxon>
    </lineage>
</organism>
<protein>
    <recommendedName>
        <fullName evidence="1">DUF6589 domain-containing protein</fullName>
    </recommendedName>
</protein>
<evidence type="ECO:0000313" key="3">
    <source>
        <dbReference type="Proteomes" id="UP001249851"/>
    </source>
</evidence>
<evidence type="ECO:0000313" key="2">
    <source>
        <dbReference type="EMBL" id="KAK2561727.1"/>
    </source>
</evidence>
<dbReference type="Proteomes" id="UP001249851">
    <property type="component" value="Unassembled WGS sequence"/>
</dbReference>
<dbReference type="EMBL" id="JARQWQ010000031">
    <property type="protein sequence ID" value="KAK2561727.1"/>
    <property type="molecule type" value="Genomic_DNA"/>
</dbReference>
<reference evidence="2" key="1">
    <citation type="journal article" date="2023" name="G3 (Bethesda)">
        <title>Whole genome assembly and annotation of the endangered Caribbean coral Acropora cervicornis.</title>
        <authorList>
            <person name="Selwyn J.D."/>
            <person name="Vollmer S.V."/>
        </authorList>
    </citation>
    <scope>NUCLEOTIDE SEQUENCE</scope>
    <source>
        <strain evidence="2">K2</strain>
    </source>
</reference>
<feature type="domain" description="DUF6589" evidence="1">
    <location>
        <begin position="5"/>
        <end position="365"/>
    </location>
</feature>
<dbReference type="Pfam" id="PF20231">
    <property type="entry name" value="DUF6589"/>
    <property type="match status" value="1"/>
</dbReference>
<accession>A0AAD9QI72</accession>
<keyword evidence="3" id="KW-1185">Reference proteome</keyword>
<proteinExistence type="predicted"/>